<comment type="caution">
    <text evidence="10">The sequence shown here is derived from an EMBL/GenBank/DDBJ whole genome shotgun (WGS) entry which is preliminary data.</text>
</comment>
<evidence type="ECO:0000256" key="2">
    <source>
        <dbReference type="ARBA" id="ARBA00005346"/>
    </source>
</evidence>
<dbReference type="InterPro" id="IPR050586">
    <property type="entry name" value="CPA3_Na-H_Antiporter_D"/>
</dbReference>
<dbReference type="Pfam" id="PF00361">
    <property type="entry name" value="Proton_antipo_M"/>
    <property type="match status" value="1"/>
</dbReference>
<feature type="transmembrane region" description="Helical" evidence="8">
    <location>
        <begin position="286"/>
        <end position="309"/>
    </location>
</feature>
<evidence type="ECO:0000256" key="1">
    <source>
        <dbReference type="ARBA" id="ARBA00004651"/>
    </source>
</evidence>
<keyword evidence="5 8" id="KW-1133">Transmembrane helix</keyword>
<evidence type="ECO:0000313" key="10">
    <source>
        <dbReference type="EMBL" id="PMR69507.1"/>
    </source>
</evidence>
<feature type="transmembrane region" description="Helical" evidence="8">
    <location>
        <begin position="161"/>
        <end position="185"/>
    </location>
</feature>
<evidence type="ECO:0000259" key="9">
    <source>
        <dbReference type="Pfam" id="PF00361"/>
    </source>
</evidence>
<feature type="transmembrane region" description="Helical" evidence="8">
    <location>
        <begin position="527"/>
        <end position="545"/>
    </location>
</feature>
<dbReference type="EMBL" id="PNRE01000047">
    <property type="protein sequence ID" value="PMR69507.1"/>
    <property type="molecule type" value="Genomic_DNA"/>
</dbReference>
<protein>
    <recommendedName>
        <fullName evidence="9">NADH:quinone oxidoreductase/Mrp antiporter transmembrane domain-containing protein</fullName>
    </recommendedName>
</protein>
<feature type="transmembrane region" description="Helical" evidence="8">
    <location>
        <begin position="197"/>
        <end position="218"/>
    </location>
</feature>
<sequence>MLAPPGQLVLEWWMLGGVWELDGLRRPLLAFTALLWGLAGFHARGYLAPEQARLEAGDGSAGGRLQRFALLWPLTLAGNLLLIVAEDIASFYLGFAVMTFAAYGLVVHAGTRDARVGGLAYLVMAVLGEGLILAGLLWAAGSAGTLTLGGLREAIAAAQQGVWMAVLLWLGFGVKAGVAGLHLWLPLAHPVAPTPASAVLSGAMVKAGLVGWLGSLPLGDPGAGEAFARLGRVMLVAGLLAALGAALYGVCQRHPKAVLAYSSVSQMGMITALVAMGLIAPMAWPAISAAVVLFAAHHGLTKGALFLGVSIGEHPPRVPAWLLWSLLALPALSLAGALGSGLATKWAFKSPLYESGHSGVVAWLSLAAVGTTALMARALWRQWQSGVQARRDGLIPLAGPMPLAWLGMLLAAGTLPWWLPLGRPAWPPVDELPGLLWPVALGVGLAVAAAWAARRWPWHLHGRLPPGDLWWPLAAAWWGCRGRVQGPMAWLGETRAVLVACLVEGERRWKGRLVAVSRAEGWLRRHAAVLMMVIAIVLAMTMWGTA</sequence>
<dbReference type="GO" id="GO:0005886">
    <property type="term" value="C:plasma membrane"/>
    <property type="evidence" value="ECO:0007669"/>
    <property type="project" value="UniProtKB-SubCell"/>
</dbReference>
<feature type="transmembrane region" description="Helical" evidence="8">
    <location>
        <begin position="28"/>
        <end position="47"/>
    </location>
</feature>
<dbReference type="InterPro" id="IPR001750">
    <property type="entry name" value="ND/Mrp_TM"/>
</dbReference>
<feature type="transmembrane region" description="Helical" evidence="8">
    <location>
        <begin position="68"/>
        <end position="85"/>
    </location>
</feature>
<keyword evidence="4 7" id="KW-0812">Transmembrane</keyword>
<dbReference type="AlphaFoldDB" id="A0A2N7TMU5"/>
<keyword evidence="6 8" id="KW-0472">Membrane</keyword>
<evidence type="ECO:0000256" key="4">
    <source>
        <dbReference type="ARBA" id="ARBA00022692"/>
    </source>
</evidence>
<reference evidence="10 11" key="1">
    <citation type="submission" date="2018-01" db="EMBL/GenBank/DDBJ databases">
        <title>Halomonas endophytica sp. nov., isolated from storage liquid in the stems of Populus euphratica.</title>
        <authorList>
            <person name="Chen C."/>
        </authorList>
    </citation>
    <scope>NUCLEOTIDE SEQUENCE [LARGE SCALE GENOMIC DNA]</scope>
    <source>
        <strain evidence="10 11">DSM 26881</strain>
    </source>
</reference>
<name>A0A2N7TMU5_9GAMM</name>
<feature type="transmembrane region" description="Helical" evidence="8">
    <location>
        <begin position="258"/>
        <end position="280"/>
    </location>
</feature>
<feature type="transmembrane region" description="Helical" evidence="8">
    <location>
        <begin position="401"/>
        <end position="419"/>
    </location>
</feature>
<evidence type="ECO:0000313" key="11">
    <source>
        <dbReference type="Proteomes" id="UP000235346"/>
    </source>
</evidence>
<dbReference type="OrthoDB" id="9768329at2"/>
<dbReference type="Proteomes" id="UP000235346">
    <property type="component" value="Unassembled WGS sequence"/>
</dbReference>
<feature type="transmembrane region" description="Helical" evidence="8">
    <location>
        <begin position="435"/>
        <end position="453"/>
    </location>
</feature>
<feature type="transmembrane region" description="Helical" evidence="8">
    <location>
        <begin position="321"/>
        <end position="348"/>
    </location>
</feature>
<feature type="transmembrane region" description="Helical" evidence="8">
    <location>
        <begin position="360"/>
        <end position="380"/>
    </location>
</feature>
<evidence type="ECO:0000256" key="6">
    <source>
        <dbReference type="ARBA" id="ARBA00023136"/>
    </source>
</evidence>
<comment type="subcellular location">
    <subcellularLocation>
        <location evidence="1">Cell membrane</location>
        <topology evidence="1">Multi-pass membrane protein</topology>
    </subcellularLocation>
    <subcellularLocation>
        <location evidence="7">Membrane</location>
        <topology evidence="7">Multi-pass membrane protein</topology>
    </subcellularLocation>
</comment>
<feature type="transmembrane region" description="Helical" evidence="8">
    <location>
        <begin position="230"/>
        <end position="251"/>
    </location>
</feature>
<keyword evidence="11" id="KW-1185">Reference proteome</keyword>
<organism evidence="10 11">
    <name type="scientific">Halomonas heilongjiangensis</name>
    <dbReference type="NCBI Taxonomy" id="1387883"/>
    <lineage>
        <taxon>Bacteria</taxon>
        <taxon>Pseudomonadati</taxon>
        <taxon>Pseudomonadota</taxon>
        <taxon>Gammaproteobacteria</taxon>
        <taxon>Oceanospirillales</taxon>
        <taxon>Halomonadaceae</taxon>
        <taxon>Halomonas</taxon>
    </lineage>
</organism>
<evidence type="ECO:0000256" key="8">
    <source>
        <dbReference type="SAM" id="Phobius"/>
    </source>
</evidence>
<evidence type="ECO:0000256" key="5">
    <source>
        <dbReference type="ARBA" id="ARBA00022989"/>
    </source>
</evidence>
<gene>
    <name evidence="10" type="ORF">C1H66_10805</name>
</gene>
<keyword evidence="3" id="KW-1003">Cell membrane</keyword>
<comment type="similarity">
    <text evidence="2">Belongs to the CPA3 antiporters (TC 2.A.63) subunit D family.</text>
</comment>
<evidence type="ECO:0000256" key="7">
    <source>
        <dbReference type="RuleBase" id="RU000320"/>
    </source>
</evidence>
<proteinExistence type="inferred from homology"/>
<dbReference type="PANTHER" id="PTHR42703:SF1">
    <property type="entry name" value="NA(+)_H(+) ANTIPORTER SUBUNIT D1"/>
    <property type="match status" value="1"/>
</dbReference>
<dbReference type="PANTHER" id="PTHR42703">
    <property type="entry name" value="NADH DEHYDROGENASE"/>
    <property type="match status" value="1"/>
</dbReference>
<feature type="domain" description="NADH:quinone oxidoreductase/Mrp antiporter transmembrane" evidence="9">
    <location>
        <begin position="85"/>
        <end position="311"/>
    </location>
</feature>
<evidence type="ECO:0000256" key="3">
    <source>
        <dbReference type="ARBA" id="ARBA00022475"/>
    </source>
</evidence>
<accession>A0A2N7TMU5</accession>
<feature type="transmembrane region" description="Helical" evidence="8">
    <location>
        <begin position="119"/>
        <end position="141"/>
    </location>
</feature>
<feature type="transmembrane region" description="Helical" evidence="8">
    <location>
        <begin position="91"/>
        <end position="107"/>
    </location>
</feature>